<dbReference type="GO" id="GO:0008270">
    <property type="term" value="F:zinc ion binding"/>
    <property type="evidence" value="ECO:0007669"/>
    <property type="project" value="TreeGrafter"/>
</dbReference>
<reference evidence="14 15" key="1">
    <citation type="submission" date="2016-07" db="EMBL/GenBank/DDBJ databases">
        <title>Draft genome of Scalindua rubra, obtained from a brine-seawater interface in the Red Sea, sheds light on salt adaptation in anammox bacteria.</title>
        <authorList>
            <person name="Speth D.R."/>
            <person name="Lagkouvardos I."/>
            <person name="Wang Y."/>
            <person name="Qian P.-Y."/>
            <person name="Dutilh B.E."/>
            <person name="Jetten M.S."/>
        </authorList>
    </citation>
    <scope>NUCLEOTIDE SEQUENCE [LARGE SCALE GENOMIC DNA]</scope>
    <source>
        <strain evidence="14">BSI-1</strain>
    </source>
</reference>
<name>A0A1E3XBU6_9BACT</name>
<evidence type="ECO:0000256" key="11">
    <source>
        <dbReference type="ARBA" id="ARBA00023163"/>
    </source>
</evidence>
<feature type="binding site" evidence="12">
    <location>
        <position position="140"/>
    </location>
    <ligand>
        <name>Zn(2+)</name>
        <dbReference type="ChEBI" id="CHEBI:29105"/>
    </ligand>
</feature>
<comment type="cofactor">
    <cofactor evidence="13">
        <name>Mn(2+)</name>
        <dbReference type="ChEBI" id="CHEBI:29035"/>
    </cofactor>
    <cofactor evidence="13">
        <name>Fe(2+)</name>
        <dbReference type="ChEBI" id="CHEBI:29033"/>
    </cofactor>
    <text evidence="13">Binds 1 Mn(2+) or Fe(2+) ion per subunit.</text>
</comment>
<evidence type="ECO:0000256" key="7">
    <source>
        <dbReference type="ARBA" id="ARBA00022723"/>
    </source>
</evidence>
<proteinExistence type="inferred from homology"/>
<keyword evidence="9" id="KW-0805">Transcription regulation</keyword>
<dbReference type="InterPro" id="IPR036390">
    <property type="entry name" value="WH_DNA-bd_sf"/>
</dbReference>
<feature type="binding site" evidence="12">
    <location>
        <position position="97"/>
    </location>
    <ligand>
        <name>Zn(2+)</name>
        <dbReference type="ChEBI" id="CHEBI:29105"/>
    </ligand>
</feature>
<dbReference type="GO" id="GO:0005829">
    <property type="term" value="C:cytosol"/>
    <property type="evidence" value="ECO:0007669"/>
    <property type="project" value="TreeGrafter"/>
</dbReference>
<dbReference type="AlphaFoldDB" id="A0A1E3XBU6"/>
<comment type="caution">
    <text evidence="14">The sequence shown here is derived from an EMBL/GenBank/DDBJ whole genome shotgun (WGS) entry which is preliminary data.</text>
</comment>
<dbReference type="PANTHER" id="PTHR33202:SF2">
    <property type="entry name" value="FERRIC UPTAKE REGULATION PROTEIN"/>
    <property type="match status" value="1"/>
</dbReference>
<keyword evidence="6" id="KW-0678">Repressor</keyword>
<comment type="similarity">
    <text evidence="2">Belongs to the Fur family.</text>
</comment>
<evidence type="ECO:0000256" key="3">
    <source>
        <dbReference type="ARBA" id="ARBA00011738"/>
    </source>
</evidence>
<protein>
    <recommendedName>
        <fullName evidence="4">Ferric uptake regulation protein</fullName>
    </recommendedName>
</protein>
<dbReference type="GO" id="GO:1900376">
    <property type="term" value="P:regulation of secondary metabolite biosynthetic process"/>
    <property type="evidence" value="ECO:0007669"/>
    <property type="project" value="TreeGrafter"/>
</dbReference>
<comment type="subunit">
    <text evidence="3">Homodimer.</text>
</comment>
<evidence type="ECO:0000256" key="8">
    <source>
        <dbReference type="ARBA" id="ARBA00022833"/>
    </source>
</evidence>
<evidence type="ECO:0000256" key="9">
    <source>
        <dbReference type="ARBA" id="ARBA00023015"/>
    </source>
</evidence>
<dbReference type="SUPFAM" id="SSF46785">
    <property type="entry name" value="Winged helix' DNA-binding domain"/>
    <property type="match status" value="1"/>
</dbReference>
<accession>A0A1E3XBU6</accession>
<evidence type="ECO:0000256" key="2">
    <source>
        <dbReference type="ARBA" id="ARBA00007957"/>
    </source>
</evidence>
<dbReference type="InterPro" id="IPR002481">
    <property type="entry name" value="FUR"/>
</dbReference>
<comment type="cofactor">
    <cofactor evidence="12">
        <name>Zn(2+)</name>
        <dbReference type="ChEBI" id="CHEBI:29105"/>
    </cofactor>
    <text evidence="12">Binds 1 zinc ion per subunit.</text>
</comment>
<feature type="binding site" evidence="12">
    <location>
        <position position="100"/>
    </location>
    <ligand>
        <name>Zn(2+)</name>
        <dbReference type="ChEBI" id="CHEBI:29105"/>
    </ligand>
</feature>
<gene>
    <name evidence="14" type="ORF">SCARUB_01778</name>
</gene>
<keyword evidence="5" id="KW-0963">Cytoplasm</keyword>
<keyword evidence="10" id="KW-0238">DNA-binding</keyword>
<keyword evidence="11" id="KW-0804">Transcription</keyword>
<evidence type="ECO:0000256" key="6">
    <source>
        <dbReference type="ARBA" id="ARBA00022491"/>
    </source>
</evidence>
<feature type="binding site" evidence="12">
    <location>
        <position position="137"/>
    </location>
    <ligand>
        <name>Zn(2+)</name>
        <dbReference type="ChEBI" id="CHEBI:29105"/>
    </ligand>
</feature>
<evidence type="ECO:0000256" key="1">
    <source>
        <dbReference type="ARBA" id="ARBA00004496"/>
    </source>
</evidence>
<evidence type="ECO:0000256" key="5">
    <source>
        <dbReference type="ARBA" id="ARBA00022490"/>
    </source>
</evidence>
<dbReference type="Gene3D" id="1.10.10.10">
    <property type="entry name" value="Winged helix-like DNA-binding domain superfamily/Winged helix DNA-binding domain"/>
    <property type="match status" value="1"/>
</dbReference>
<evidence type="ECO:0000256" key="10">
    <source>
        <dbReference type="ARBA" id="ARBA00023125"/>
    </source>
</evidence>
<dbReference type="InterPro" id="IPR036388">
    <property type="entry name" value="WH-like_DNA-bd_sf"/>
</dbReference>
<dbReference type="GO" id="GO:0045892">
    <property type="term" value="P:negative regulation of DNA-templated transcription"/>
    <property type="evidence" value="ECO:0007669"/>
    <property type="project" value="TreeGrafter"/>
</dbReference>
<sequence>MTKELSIFMMFLEKKGLRLTRQREVISQKVFTTKKHFSVEDMVDVFKKNGGALGRVTIYRTISLLVDAGLLNEIDFNKGCKYYERSLNRASHAHLVCKRCGKVTEFTSSQLENIVDKIRVTKAFEDLSYDFKATGVCSTCKRK</sequence>
<keyword evidence="8 12" id="KW-0862">Zinc</keyword>
<dbReference type="InterPro" id="IPR043135">
    <property type="entry name" value="Fur_C"/>
</dbReference>
<dbReference type="GO" id="GO:0000976">
    <property type="term" value="F:transcription cis-regulatory region binding"/>
    <property type="evidence" value="ECO:0007669"/>
    <property type="project" value="TreeGrafter"/>
</dbReference>
<keyword evidence="13" id="KW-0408">Iron</keyword>
<keyword evidence="7 12" id="KW-0479">Metal-binding</keyword>
<dbReference type="CDD" id="cd07153">
    <property type="entry name" value="Fur_like"/>
    <property type="match status" value="1"/>
</dbReference>
<dbReference type="EMBL" id="MAYW01000038">
    <property type="protein sequence ID" value="ODS33079.1"/>
    <property type="molecule type" value="Genomic_DNA"/>
</dbReference>
<dbReference type="PANTHER" id="PTHR33202">
    <property type="entry name" value="ZINC UPTAKE REGULATION PROTEIN"/>
    <property type="match status" value="1"/>
</dbReference>
<evidence type="ECO:0000256" key="13">
    <source>
        <dbReference type="PIRSR" id="PIRSR602481-2"/>
    </source>
</evidence>
<feature type="binding site" evidence="13">
    <location>
        <position position="112"/>
    </location>
    <ligand>
        <name>Fe cation</name>
        <dbReference type="ChEBI" id="CHEBI:24875"/>
    </ligand>
</feature>
<dbReference type="Gene3D" id="3.30.1490.190">
    <property type="match status" value="1"/>
</dbReference>
<dbReference type="Proteomes" id="UP000094056">
    <property type="component" value="Unassembled WGS sequence"/>
</dbReference>
<evidence type="ECO:0000313" key="15">
    <source>
        <dbReference type="Proteomes" id="UP000094056"/>
    </source>
</evidence>
<evidence type="ECO:0000313" key="14">
    <source>
        <dbReference type="EMBL" id="ODS33079.1"/>
    </source>
</evidence>
<comment type="subcellular location">
    <subcellularLocation>
        <location evidence="1">Cytoplasm</location>
    </subcellularLocation>
</comment>
<dbReference type="Pfam" id="PF01475">
    <property type="entry name" value="FUR"/>
    <property type="match status" value="1"/>
</dbReference>
<organism evidence="14 15">
    <name type="scientific">Candidatus Scalindua rubra</name>
    <dbReference type="NCBI Taxonomy" id="1872076"/>
    <lineage>
        <taxon>Bacteria</taxon>
        <taxon>Pseudomonadati</taxon>
        <taxon>Planctomycetota</taxon>
        <taxon>Candidatus Brocadiia</taxon>
        <taxon>Candidatus Brocadiales</taxon>
        <taxon>Candidatus Scalinduaceae</taxon>
        <taxon>Candidatus Scalindua</taxon>
    </lineage>
</organism>
<evidence type="ECO:0000256" key="12">
    <source>
        <dbReference type="PIRSR" id="PIRSR602481-1"/>
    </source>
</evidence>
<evidence type="ECO:0000256" key="4">
    <source>
        <dbReference type="ARBA" id="ARBA00020910"/>
    </source>
</evidence>
<dbReference type="GO" id="GO:0003700">
    <property type="term" value="F:DNA-binding transcription factor activity"/>
    <property type="evidence" value="ECO:0007669"/>
    <property type="project" value="InterPro"/>
</dbReference>